<dbReference type="PATRIC" id="fig|626887.3.peg.357"/>
<evidence type="ECO:0000313" key="2">
    <source>
        <dbReference type="Proteomes" id="UP000013165"/>
    </source>
</evidence>
<keyword evidence="2" id="KW-1185">Reference proteome</keyword>
<name>N6W9G1_9GAMM</name>
<dbReference type="STRING" id="626887.J057_01905"/>
<evidence type="ECO:0000313" key="1">
    <source>
        <dbReference type="EMBL" id="ENO16919.1"/>
    </source>
</evidence>
<dbReference type="HOGENOM" id="CLU_2523624_0_0_6"/>
<dbReference type="EMBL" id="APLQ01000009">
    <property type="protein sequence ID" value="ENO16919.1"/>
    <property type="molecule type" value="Genomic_DNA"/>
</dbReference>
<protein>
    <submittedName>
        <fullName evidence="1">Uncharacterized protein</fullName>
    </submittedName>
</protein>
<accession>N6W9G1</accession>
<sequence>MGKRRDMTMDDIYHLRACRAQGMTRKAAAQELGVSTTWLDTASKRAGLTGELKAIFPHGGNPPEKVEKPDPVAHWLTKPWRIAA</sequence>
<comment type="caution">
    <text evidence="1">The sequence shown here is derived from an EMBL/GenBank/DDBJ whole genome shotgun (WGS) entry which is preliminary data.</text>
</comment>
<dbReference type="AlphaFoldDB" id="N6W9G1"/>
<gene>
    <name evidence="1" type="ORF">J057_01905</name>
</gene>
<organism evidence="1 2">
    <name type="scientific">Marinobacter nanhaiticus D15-8W</name>
    <dbReference type="NCBI Taxonomy" id="626887"/>
    <lineage>
        <taxon>Bacteria</taxon>
        <taxon>Pseudomonadati</taxon>
        <taxon>Pseudomonadota</taxon>
        <taxon>Gammaproteobacteria</taxon>
        <taxon>Pseudomonadales</taxon>
        <taxon>Marinobacteraceae</taxon>
        <taxon>Marinobacter</taxon>
    </lineage>
</organism>
<dbReference type="RefSeq" id="WP_004582926.1">
    <property type="nucleotide sequence ID" value="NZ_AP028878.1"/>
</dbReference>
<dbReference type="Proteomes" id="UP000013165">
    <property type="component" value="Unassembled WGS sequence"/>
</dbReference>
<proteinExistence type="predicted"/>
<reference evidence="1 2" key="1">
    <citation type="journal article" date="2013" name="Genome Announc.">
        <title>Genome Sequence of the Polycyclic Aromatic Hydrocarbon-Degrading Bacterium Strain Marinobacter nanhaiticus D15-8WT.</title>
        <authorList>
            <person name="Cui Z."/>
            <person name="Gao W."/>
            <person name="Li Q."/>
            <person name="Xu G."/>
            <person name="Zheng L."/>
        </authorList>
    </citation>
    <scope>NUCLEOTIDE SEQUENCE [LARGE SCALE GENOMIC DNA]</scope>
    <source>
        <strain evidence="1 2">D15-8W</strain>
    </source>
</reference>